<dbReference type="PANTHER" id="PTHR43245">
    <property type="entry name" value="BIFUNCTIONAL POLYMYXIN RESISTANCE PROTEIN ARNA"/>
    <property type="match status" value="1"/>
</dbReference>
<evidence type="ECO:0000313" key="3">
    <source>
        <dbReference type="Proteomes" id="UP000229740"/>
    </source>
</evidence>
<dbReference type="InterPro" id="IPR050177">
    <property type="entry name" value="Lipid_A_modif_metabolic_enz"/>
</dbReference>
<reference evidence="2 3" key="1">
    <citation type="submission" date="2017-10" db="EMBL/GenBank/DDBJ databases">
        <title>Novel microbial diversity and functional potential in the marine mammal oral microbiome.</title>
        <authorList>
            <person name="Dudek N.K."/>
            <person name="Sun C.L."/>
            <person name="Burstein D."/>
            <person name="Kantor R.S."/>
            <person name="Aliaga Goltsman D.S."/>
            <person name="Bik E.M."/>
            <person name="Thomas B.C."/>
            <person name="Banfield J.F."/>
            <person name="Relman D.A."/>
        </authorList>
    </citation>
    <scope>NUCLEOTIDE SEQUENCE [LARGE SCALE GENOMIC DNA]</scope>
    <source>
        <strain evidence="2">DOLZORAL124_49_17</strain>
    </source>
</reference>
<comment type="caution">
    <text evidence="2">The sequence shown here is derived from an EMBL/GenBank/DDBJ whole genome shotgun (WGS) entry which is preliminary data.</text>
</comment>
<evidence type="ECO:0000313" key="2">
    <source>
        <dbReference type="EMBL" id="PID58306.1"/>
    </source>
</evidence>
<dbReference type="InterPro" id="IPR001509">
    <property type="entry name" value="Epimerase_deHydtase"/>
</dbReference>
<gene>
    <name evidence="2" type="ORF">CSB45_04365</name>
</gene>
<protein>
    <recommendedName>
        <fullName evidence="1">NAD-dependent epimerase/dehydratase domain-containing protein</fullName>
    </recommendedName>
</protein>
<dbReference type="InterPro" id="IPR036291">
    <property type="entry name" value="NAD(P)-bd_dom_sf"/>
</dbReference>
<sequence>METHHVLVTGAGGFIGSHLVQAFLRQADCTVLALSRKARPPGLPQARLLWKQGDVLNPAFLEETFSSLPIRSVIHLAALRGAGSGDARAYHAVNVEGTERLLDLSWKHAVNTFVFCSSVGVHGSIPAELPATWKSPFHADSLYHQSKISAEKIVERYIRRGLNAYIVRPTITYGAGDTGFPKTLIDVVRKRRLLLPSDDILIHLLSAGKLAELIRTMLFKTRQKELRTFIVADAEPISLKRLADLIHQHYYGVDYPALFSIPNVVFNGLEIAFRMMRNEKWRTRILLLSKSWYYDIQDTIRLCSYRPAETAQSFLKEMRV</sequence>
<evidence type="ECO:0000259" key="1">
    <source>
        <dbReference type="Pfam" id="PF01370"/>
    </source>
</evidence>
<dbReference type="Pfam" id="PF01370">
    <property type="entry name" value="Epimerase"/>
    <property type="match status" value="1"/>
</dbReference>
<dbReference type="SUPFAM" id="SSF51735">
    <property type="entry name" value="NAD(P)-binding Rossmann-fold domains"/>
    <property type="match status" value="1"/>
</dbReference>
<name>A0A2G6E884_9BACT</name>
<feature type="domain" description="NAD-dependent epimerase/dehydratase" evidence="1">
    <location>
        <begin position="6"/>
        <end position="189"/>
    </location>
</feature>
<proteinExistence type="predicted"/>
<dbReference type="Proteomes" id="UP000229740">
    <property type="component" value="Unassembled WGS sequence"/>
</dbReference>
<dbReference type="EMBL" id="PDPS01000023">
    <property type="protein sequence ID" value="PID58306.1"/>
    <property type="molecule type" value="Genomic_DNA"/>
</dbReference>
<organism evidence="2 3">
    <name type="scientific">candidate division KSB3 bacterium</name>
    <dbReference type="NCBI Taxonomy" id="2044937"/>
    <lineage>
        <taxon>Bacteria</taxon>
        <taxon>candidate division KSB3</taxon>
    </lineage>
</organism>
<accession>A0A2G6E884</accession>
<dbReference type="Gene3D" id="3.40.50.720">
    <property type="entry name" value="NAD(P)-binding Rossmann-like Domain"/>
    <property type="match status" value="1"/>
</dbReference>
<dbReference type="AlphaFoldDB" id="A0A2G6E884"/>